<evidence type="ECO:0000256" key="5">
    <source>
        <dbReference type="ARBA" id="ARBA00023136"/>
    </source>
</evidence>
<feature type="transmembrane region" description="Helical" evidence="6">
    <location>
        <begin position="38"/>
        <end position="56"/>
    </location>
</feature>
<feature type="transmembrane region" description="Helical" evidence="6">
    <location>
        <begin position="461"/>
        <end position="490"/>
    </location>
</feature>
<reference evidence="8 9" key="1">
    <citation type="journal article" date="2018" name="IMA Fungus">
        <title>IMA Genome-F 9: Draft genome sequence of Annulohypoxylon stygium, Aspergillus mulundensis, Berkeleyomyces basicola (syn. Thielaviopsis basicola), Ceratocystis smalleyi, two Cercospora beticola strains, Coleophoma cylindrospora, Fusarium fracticaudum, Phialophora cf. hyalina, and Morchella septimelata.</title>
        <authorList>
            <person name="Wingfield B.D."/>
            <person name="Bills G.F."/>
            <person name="Dong Y."/>
            <person name="Huang W."/>
            <person name="Nel W.J."/>
            <person name="Swalarsk-Parry B.S."/>
            <person name="Vaghefi N."/>
            <person name="Wilken P.M."/>
            <person name="An Z."/>
            <person name="de Beer Z.W."/>
            <person name="De Vos L."/>
            <person name="Chen L."/>
            <person name="Duong T.A."/>
            <person name="Gao Y."/>
            <person name="Hammerbacher A."/>
            <person name="Kikkert J.R."/>
            <person name="Li Y."/>
            <person name="Li H."/>
            <person name="Li K."/>
            <person name="Li Q."/>
            <person name="Liu X."/>
            <person name="Ma X."/>
            <person name="Naidoo K."/>
            <person name="Pethybridge S.J."/>
            <person name="Sun J."/>
            <person name="Steenkamp E.T."/>
            <person name="van der Nest M.A."/>
            <person name="van Wyk S."/>
            <person name="Wingfield M.J."/>
            <person name="Xiong C."/>
            <person name="Yue Q."/>
            <person name="Zhang X."/>
        </authorList>
    </citation>
    <scope>NUCLEOTIDE SEQUENCE [LARGE SCALE GENOMIC DNA]</scope>
    <source>
        <strain evidence="8 9">BP5796</strain>
    </source>
</reference>
<organism evidence="8 9">
    <name type="scientific">Coleophoma crateriformis</name>
    <dbReference type="NCBI Taxonomy" id="565419"/>
    <lineage>
        <taxon>Eukaryota</taxon>
        <taxon>Fungi</taxon>
        <taxon>Dikarya</taxon>
        <taxon>Ascomycota</taxon>
        <taxon>Pezizomycotina</taxon>
        <taxon>Leotiomycetes</taxon>
        <taxon>Helotiales</taxon>
        <taxon>Dermateaceae</taxon>
        <taxon>Coleophoma</taxon>
    </lineage>
</organism>
<feature type="transmembrane region" description="Helical" evidence="6">
    <location>
        <begin position="237"/>
        <end position="255"/>
    </location>
</feature>
<evidence type="ECO:0000256" key="6">
    <source>
        <dbReference type="SAM" id="Phobius"/>
    </source>
</evidence>
<dbReference type="InterPro" id="IPR020846">
    <property type="entry name" value="MFS_dom"/>
</dbReference>
<dbReference type="InterPro" id="IPR036259">
    <property type="entry name" value="MFS_trans_sf"/>
</dbReference>
<evidence type="ECO:0000256" key="1">
    <source>
        <dbReference type="ARBA" id="ARBA00004141"/>
    </source>
</evidence>
<keyword evidence="4 6" id="KW-1133">Transmembrane helix</keyword>
<dbReference type="SUPFAM" id="SSF103473">
    <property type="entry name" value="MFS general substrate transporter"/>
    <property type="match status" value="1"/>
</dbReference>
<accession>A0A3D8T0N3</accession>
<keyword evidence="3 6" id="KW-0812">Transmembrane</keyword>
<dbReference type="PANTHER" id="PTHR23501">
    <property type="entry name" value="MAJOR FACILITATOR SUPERFAMILY"/>
    <property type="match status" value="1"/>
</dbReference>
<evidence type="ECO:0000256" key="2">
    <source>
        <dbReference type="ARBA" id="ARBA00022448"/>
    </source>
</evidence>
<keyword evidence="9" id="KW-1185">Reference proteome</keyword>
<feature type="transmembrane region" description="Helical" evidence="6">
    <location>
        <begin position="206"/>
        <end position="230"/>
    </location>
</feature>
<name>A0A3D8T0N3_9HELO</name>
<comment type="caution">
    <text evidence="8">The sequence shown here is derived from an EMBL/GenBank/DDBJ whole genome shotgun (WGS) entry which is preliminary data.</text>
</comment>
<dbReference type="Gene3D" id="1.20.1250.20">
    <property type="entry name" value="MFS general substrate transporter like domains"/>
    <property type="match status" value="1"/>
</dbReference>
<evidence type="ECO:0000256" key="3">
    <source>
        <dbReference type="ARBA" id="ARBA00022692"/>
    </source>
</evidence>
<keyword evidence="5 6" id="KW-0472">Membrane</keyword>
<feature type="transmembrane region" description="Helical" evidence="6">
    <location>
        <begin position="76"/>
        <end position="93"/>
    </location>
</feature>
<dbReference type="PANTHER" id="PTHR23501:SF195">
    <property type="entry name" value="PEP5"/>
    <property type="match status" value="1"/>
</dbReference>
<dbReference type="AlphaFoldDB" id="A0A3D8T0N3"/>
<dbReference type="InterPro" id="IPR010573">
    <property type="entry name" value="MFS_Str1/Tri12-like"/>
</dbReference>
<comment type="subcellular location">
    <subcellularLocation>
        <location evidence="1">Membrane</location>
        <topology evidence="1">Multi-pass membrane protein</topology>
    </subcellularLocation>
</comment>
<dbReference type="PROSITE" id="PS50850">
    <property type="entry name" value="MFS"/>
    <property type="match status" value="1"/>
</dbReference>
<dbReference type="Pfam" id="PF06609">
    <property type="entry name" value="TRI12"/>
    <property type="match status" value="2"/>
</dbReference>
<dbReference type="InterPro" id="IPR005829">
    <property type="entry name" value="Sugar_transporter_CS"/>
</dbReference>
<feature type="transmembrane region" description="Helical" evidence="6">
    <location>
        <begin position="496"/>
        <end position="519"/>
    </location>
</feature>
<evidence type="ECO:0000256" key="4">
    <source>
        <dbReference type="ARBA" id="ARBA00022989"/>
    </source>
</evidence>
<dbReference type="EMBL" id="PDLN01000002">
    <property type="protein sequence ID" value="RDW92132.1"/>
    <property type="molecule type" value="Genomic_DNA"/>
</dbReference>
<evidence type="ECO:0000313" key="9">
    <source>
        <dbReference type="Proteomes" id="UP000256328"/>
    </source>
</evidence>
<proteinExistence type="predicted"/>
<feature type="transmembrane region" description="Helical" evidence="6">
    <location>
        <begin position="163"/>
        <end position="186"/>
    </location>
</feature>
<evidence type="ECO:0000259" key="7">
    <source>
        <dbReference type="PROSITE" id="PS50850"/>
    </source>
</evidence>
<feature type="transmembrane region" description="Helical" evidence="6">
    <location>
        <begin position="317"/>
        <end position="337"/>
    </location>
</feature>
<feature type="transmembrane region" description="Helical" evidence="6">
    <location>
        <begin position="105"/>
        <end position="125"/>
    </location>
</feature>
<feature type="domain" description="Major facilitator superfamily (MFS) profile" evidence="7">
    <location>
        <begin position="38"/>
        <end position="499"/>
    </location>
</feature>
<feature type="transmembrane region" description="Helical" evidence="6">
    <location>
        <begin position="275"/>
        <end position="296"/>
    </location>
</feature>
<dbReference type="PROSITE" id="PS00216">
    <property type="entry name" value="SUGAR_TRANSPORT_1"/>
    <property type="match status" value="1"/>
</dbReference>
<evidence type="ECO:0000313" key="8">
    <source>
        <dbReference type="EMBL" id="RDW92132.1"/>
    </source>
</evidence>
<sequence length="546" mass="57491">MDIEKSIAIHDENPASDRSPKLEGVDEYAVPDDTTFKTWIVITMLSFSIGVSFWPVPTTSVMQSVIAAQFGKSTATQWFLPSFTTGCALGFLLSGTNSDLFGRRIVILTGNALSCVGFILCGSSHSASQFTAGMAILGFASGMSQLGLIAVPELLPNKYRHVGIVLSDGILFPILITAPIIGRYAVKSTASRDWHGVPWKQAIQGLDYVGALLVTGGVLLTLMGIVYTTYLPSNSPFVLGPLISGIGLLVMFGVWENVSNVPYKLCPPHIFSHNYGRAFSAPFILGAVVTMFYYGINIIWPTMIAVFYTTPTSPISVSLILTLPANLGLVAGAFLFATTGHKIGHWKTTLIVSFTGAVLFGGLLGLCTPHNKSLMIAITFLEQLFFGWAQYEAVAFVQLGVDQLDLGASGGLAGVARFGGGSLAVAVYTSVLTNSQSKKAADIVVKAGIDNGLTRAAAQQLLAALSLGSAAISAVPGVTPAAIAAAGAAFLDSYAYGLKMTALASLGFGGLGIVMCCLCEDIGPKMNNKVNVFLENDVNAEKNKFH</sequence>
<feature type="transmembrane region" description="Helical" evidence="6">
    <location>
        <begin position="131"/>
        <end position="151"/>
    </location>
</feature>
<dbReference type="Proteomes" id="UP000256328">
    <property type="component" value="Unassembled WGS sequence"/>
</dbReference>
<feature type="transmembrane region" description="Helical" evidence="6">
    <location>
        <begin position="411"/>
        <end position="431"/>
    </location>
</feature>
<feature type="transmembrane region" description="Helical" evidence="6">
    <location>
        <begin position="349"/>
        <end position="367"/>
    </location>
</feature>
<protein>
    <recommendedName>
        <fullName evidence="7">Major facilitator superfamily (MFS) profile domain-containing protein</fullName>
    </recommendedName>
</protein>
<gene>
    <name evidence="8" type="ORF">BP5796_01526</name>
</gene>
<keyword evidence="2" id="KW-0813">Transport</keyword>
<dbReference type="GO" id="GO:0022857">
    <property type="term" value="F:transmembrane transporter activity"/>
    <property type="evidence" value="ECO:0007669"/>
    <property type="project" value="InterPro"/>
</dbReference>
<dbReference type="GO" id="GO:0005886">
    <property type="term" value="C:plasma membrane"/>
    <property type="evidence" value="ECO:0007669"/>
    <property type="project" value="TreeGrafter"/>
</dbReference>
<dbReference type="OrthoDB" id="4139357at2759"/>